<keyword evidence="2" id="KW-1185">Reference proteome</keyword>
<gene>
    <name evidence="1" type="ORF">Apa02nite_053830</name>
</gene>
<comment type="caution">
    <text evidence="1">The sequence shown here is derived from an EMBL/GenBank/DDBJ whole genome shotgun (WGS) entry which is preliminary data.</text>
</comment>
<protein>
    <recommendedName>
        <fullName evidence="3">RNA-binding protein</fullName>
    </recommendedName>
</protein>
<dbReference type="Proteomes" id="UP000624709">
    <property type="component" value="Unassembled WGS sequence"/>
</dbReference>
<accession>A0ABQ4BF14</accession>
<evidence type="ECO:0000313" key="2">
    <source>
        <dbReference type="Proteomes" id="UP000624709"/>
    </source>
</evidence>
<name>A0ABQ4BF14_9ACTN</name>
<dbReference type="RefSeq" id="WP_203827438.1">
    <property type="nucleotide sequence ID" value="NZ_BAAATY010000024.1"/>
</dbReference>
<reference evidence="1 2" key="1">
    <citation type="submission" date="2021-01" db="EMBL/GenBank/DDBJ databases">
        <title>Whole genome shotgun sequence of Actinoplanes palleronii NBRC 14916.</title>
        <authorList>
            <person name="Komaki H."/>
            <person name="Tamura T."/>
        </authorList>
    </citation>
    <scope>NUCLEOTIDE SEQUENCE [LARGE SCALE GENOMIC DNA]</scope>
    <source>
        <strain evidence="1 2">NBRC 14916</strain>
    </source>
</reference>
<dbReference type="EMBL" id="BOMS01000084">
    <property type="protein sequence ID" value="GIE69275.1"/>
    <property type="molecule type" value="Genomic_DNA"/>
</dbReference>
<sequence length="323" mass="33826">MAGVVSGGGAPAFCYRVTKYDPADRDERGSYVGGEDVVSDHGVVEAAYLAAVGAFAADSGVTTLSVREPAVAGLVNFGVEPAVDGHGLAGLFPADLAGYHDGAEIPLAVGLELVRAMLRDNGAWCRLEVDGRFSVHVGWDQYVYVSSTSACAGAVAVTHRLGLFAEPIPESPYLPEPPESPVRAAGDAFWTDVAGLVAARGPVLLEEGFVGNASRWHRLTAERLGAVRAGLTPRSRLLLWPDLSTDIAAVLAALPADDSTVEVVREDRSGTITSRYAEEDSCPALLAGARAAAVLSLYADERHPLMTAVLPDPDGVLRARWAP</sequence>
<evidence type="ECO:0008006" key="3">
    <source>
        <dbReference type="Google" id="ProtNLM"/>
    </source>
</evidence>
<organism evidence="1 2">
    <name type="scientific">Actinoplanes palleronii</name>
    <dbReference type="NCBI Taxonomy" id="113570"/>
    <lineage>
        <taxon>Bacteria</taxon>
        <taxon>Bacillati</taxon>
        <taxon>Actinomycetota</taxon>
        <taxon>Actinomycetes</taxon>
        <taxon>Micromonosporales</taxon>
        <taxon>Micromonosporaceae</taxon>
        <taxon>Actinoplanes</taxon>
    </lineage>
</organism>
<proteinExistence type="predicted"/>
<evidence type="ECO:0000313" key="1">
    <source>
        <dbReference type="EMBL" id="GIE69275.1"/>
    </source>
</evidence>